<dbReference type="OrthoDB" id="2681472at2759"/>
<evidence type="ECO:0000313" key="2">
    <source>
        <dbReference type="EMBL" id="KAG2113825.1"/>
    </source>
</evidence>
<organism evidence="2 3">
    <name type="scientific">Suillus discolor</name>
    <dbReference type="NCBI Taxonomy" id="1912936"/>
    <lineage>
        <taxon>Eukaryota</taxon>
        <taxon>Fungi</taxon>
        <taxon>Dikarya</taxon>
        <taxon>Basidiomycota</taxon>
        <taxon>Agaricomycotina</taxon>
        <taxon>Agaricomycetes</taxon>
        <taxon>Agaricomycetidae</taxon>
        <taxon>Boletales</taxon>
        <taxon>Suillineae</taxon>
        <taxon>Suillaceae</taxon>
        <taxon>Suillus</taxon>
    </lineage>
</organism>
<dbReference type="EMBL" id="JABBWM010000011">
    <property type="protein sequence ID" value="KAG2113825.1"/>
    <property type="molecule type" value="Genomic_DNA"/>
</dbReference>
<protein>
    <submittedName>
        <fullName evidence="2">Uncharacterized protein</fullName>
    </submittedName>
</protein>
<dbReference type="RefSeq" id="XP_041296119.1">
    <property type="nucleotide sequence ID" value="XM_041433432.1"/>
</dbReference>
<evidence type="ECO:0000256" key="1">
    <source>
        <dbReference type="SAM" id="MobiDB-lite"/>
    </source>
</evidence>
<comment type="caution">
    <text evidence="2">The sequence shown here is derived from an EMBL/GenBank/DDBJ whole genome shotgun (WGS) entry which is preliminary data.</text>
</comment>
<keyword evidence="3" id="KW-1185">Reference proteome</keyword>
<feature type="region of interest" description="Disordered" evidence="1">
    <location>
        <begin position="197"/>
        <end position="227"/>
    </location>
</feature>
<sequence length="227" mass="25274">MDVDNKNDYVEMAKKIILEKLKKVKIFIDMKNVEKLPVYTHETGASELESIVKDWTCAMHDGEATTSMPPNIQSFNPAKREPALHPMRCAALTTPMAPPAPLTTIQDLAHNQDHAAISSTPLPTVNTFVLARSPAILTPSKLTRFLNIGAGLDILAKIADHEHTHIRLTLGDIIHLKKGSVTWWSCPLAKSEPMDSIKHKYSDTTGSGIPEDRKYQYKKRYHDGGRA</sequence>
<dbReference type="AlphaFoldDB" id="A0A9P7FEP9"/>
<dbReference type="GeneID" id="64695691"/>
<proteinExistence type="predicted"/>
<evidence type="ECO:0000313" key="3">
    <source>
        <dbReference type="Proteomes" id="UP000823399"/>
    </source>
</evidence>
<reference evidence="2" key="1">
    <citation type="journal article" date="2020" name="New Phytol.">
        <title>Comparative genomics reveals dynamic genome evolution in host specialist ectomycorrhizal fungi.</title>
        <authorList>
            <person name="Lofgren L.A."/>
            <person name="Nguyen N.H."/>
            <person name="Vilgalys R."/>
            <person name="Ruytinx J."/>
            <person name="Liao H.L."/>
            <person name="Branco S."/>
            <person name="Kuo A."/>
            <person name="LaButti K."/>
            <person name="Lipzen A."/>
            <person name="Andreopoulos W."/>
            <person name="Pangilinan J."/>
            <person name="Riley R."/>
            <person name="Hundley H."/>
            <person name="Na H."/>
            <person name="Barry K."/>
            <person name="Grigoriev I.V."/>
            <person name="Stajich J.E."/>
            <person name="Kennedy P.G."/>
        </authorList>
    </citation>
    <scope>NUCLEOTIDE SEQUENCE</scope>
    <source>
        <strain evidence="2">FC423</strain>
    </source>
</reference>
<gene>
    <name evidence="2" type="ORF">F5147DRAFT_650235</name>
</gene>
<name>A0A9P7FEP9_9AGAM</name>
<accession>A0A9P7FEP9</accession>
<dbReference type="Proteomes" id="UP000823399">
    <property type="component" value="Unassembled WGS sequence"/>
</dbReference>